<evidence type="ECO:0000313" key="1">
    <source>
        <dbReference type="EMBL" id="KLU05514.1"/>
    </source>
</evidence>
<gene>
    <name evidence="1" type="ORF">RISK_002146</name>
</gene>
<dbReference type="EMBL" id="LECT01000017">
    <property type="protein sequence ID" value="KLU05514.1"/>
    <property type="molecule type" value="Genomic_DNA"/>
</dbReference>
<dbReference type="PATRIC" id="fig|595434.4.peg.2054"/>
<dbReference type="AlphaFoldDB" id="A0A0J1EJ12"/>
<accession>A0A0J1EJ12</accession>
<evidence type="ECO:0000313" key="2">
    <source>
        <dbReference type="Proteomes" id="UP000036367"/>
    </source>
</evidence>
<comment type="caution">
    <text evidence="1">The sequence shown here is derived from an EMBL/GenBank/DDBJ whole genome shotgun (WGS) entry which is preliminary data.</text>
</comment>
<organism evidence="1 2">
    <name type="scientific">Rhodopirellula islandica</name>
    <dbReference type="NCBI Taxonomy" id="595434"/>
    <lineage>
        <taxon>Bacteria</taxon>
        <taxon>Pseudomonadati</taxon>
        <taxon>Planctomycetota</taxon>
        <taxon>Planctomycetia</taxon>
        <taxon>Pirellulales</taxon>
        <taxon>Pirellulaceae</taxon>
        <taxon>Rhodopirellula</taxon>
    </lineage>
</organism>
<protein>
    <submittedName>
        <fullName evidence="1">Uncharacterized protein</fullName>
    </submittedName>
</protein>
<keyword evidence="2" id="KW-1185">Reference proteome</keyword>
<sequence>MLSRYAGVFGDVSRLAFATVPAHNRGERWTAKCLMLVFG</sequence>
<reference evidence="1" key="1">
    <citation type="submission" date="2015-05" db="EMBL/GenBank/DDBJ databases">
        <title>Permanent draft genome of Rhodopirellula islandicus K833.</title>
        <authorList>
            <person name="Kizina J."/>
            <person name="Richter M."/>
            <person name="Glockner F.O."/>
            <person name="Harder J."/>
        </authorList>
    </citation>
    <scope>NUCLEOTIDE SEQUENCE [LARGE SCALE GENOMIC DNA]</scope>
    <source>
        <strain evidence="1">K833</strain>
    </source>
</reference>
<proteinExistence type="predicted"/>
<name>A0A0J1EJ12_RHOIS</name>
<dbReference type="STRING" id="595434.RISK_002146"/>
<dbReference type="Proteomes" id="UP000036367">
    <property type="component" value="Unassembled WGS sequence"/>
</dbReference>